<dbReference type="PANTHER" id="PTHR42957">
    <property type="entry name" value="HELICASE MJ1565-RELATED"/>
    <property type="match status" value="1"/>
</dbReference>
<dbReference type="SUPFAM" id="SSF52540">
    <property type="entry name" value="P-loop containing nucleoside triphosphate hydrolases"/>
    <property type="match status" value="2"/>
</dbReference>
<dbReference type="EMBL" id="JAAXOM010000002">
    <property type="protein sequence ID" value="NKX87798.1"/>
    <property type="molecule type" value="Genomic_DNA"/>
</dbReference>
<keyword evidence="3" id="KW-0067">ATP-binding</keyword>
<dbReference type="InterPro" id="IPR008571">
    <property type="entry name" value="HerA-like"/>
</dbReference>
<evidence type="ECO:0000259" key="2">
    <source>
        <dbReference type="SMART" id="SM00382"/>
    </source>
</evidence>
<evidence type="ECO:0000313" key="3">
    <source>
        <dbReference type="EMBL" id="NKX87798.1"/>
    </source>
</evidence>
<feature type="domain" description="AAA+ ATPase" evidence="2">
    <location>
        <begin position="678"/>
        <end position="916"/>
    </location>
</feature>
<dbReference type="RefSeq" id="WP_067641950.1">
    <property type="nucleotide sequence ID" value="NZ_JAAXOM010000002.1"/>
</dbReference>
<keyword evidence="3" id="KW-0547">Nucleotide-binding</keyword>
<dbReference type="InterPro" id="IPR002789">
    <property type="entry name" value="HerA_central"/>
</dbReference>
<feature type="region of interest" description="Disordered" evidence="1">
    <location>
        <begin position="1043"/>
        <end position="1066"/>
    </location>
</feature>
<feature type="domain" description="AAA+ ATPase" evidence="2">
    <location>
        <begin position="56"/>
        <end position="305"/>
    </location>
</feature>
<proteinExistence type="predicted"/>
<keyword evidence="4" id="KW-1185">Reference proteome</keyword>
<dbReference type="GO" id="GO:0005524">
    <property type="term" value="F:ATP binding"/>
    <property type="evidence" value="ECO:0007669"/>
    <property type="project" value="UniProtKB-KW"/>
</dbReference>
<gene>
    <name evidence="3" type="ORF">HGA10_10780</name>
</gene>
<evidence type="ECO:0000313" key="4">
    <source>
        <dbReference type="Proteomes" id="UP000572007"/>
    </source>
</evidence>
<feature type="compositionally biased region" description="Basic and acidic residues" evidence="1">
    <location>
        <begin position="1055"/>
        <end position="1066"/>
    </location>
</feature>
<dbReference type="SMART" id="SM00382">
    <property type="entry name" value="AAA"/>
    <property type="match status" value="2"/>
</dbReference>
<organism evidence="3 4">
    <name type="scientific">Nocardia coubleae</name>
    <dbReference type="NCBI Taxonomy" id="356147"/>
    <lineage>
        <taxon>Bacteria</taxon>
        <taxon>Bacillati</taxon>
        <taxon>Actinomycetota</taxon>
        <taxon>Actinomycetes</taxon>
        <taxon>Mycobacteriales</taxon>
        <taxon>Nocardiaceae</taxon>
        <taxon>Nocardia</taxon>
    </lineage>
</organism>
<sequence length="1066" mass="115151">MNEQQRRALARVQFSTALVPDSIWRPQTYHVEDLHRRASAQIARAIEVAEDRPDTAPTGFILRGDPGVGKTHLLGWIRESVQARGGFFFMPKLIDGASFWDGAVHGVINRLTDADNGQLRRLLVTLAKRAGCDAERVARIAGPMLPKPEDIKQFLRDLNAREPQLGYECRDTLRALVLFRADGDLRDIADSFLVLREQLDPDIALKWGFRRGERNAQLIFHDLIRLFAASGPVVVALDQIDAVLAESATGGGARAANHADSLMKLREETVRTIITVACIPSTWHRLQREGLSSSADRFTVVDLETALPGAEVAAAVVAAHLAAQYDEVDFVPPYPTWPIATKAFEAPEVARYTPRRLLQLVAEHIQECLVSGEIHELEDFGAIGASGNMKDLAAQLDPAPFDVQFATLRAAADITSPLDPARENEVMVGLFNAALRCFVLERPERDDLKIDDATSTGRAVHARLRRTIDPVLEEQEHWSFRAIAHPHPVAVLSRMRSAVIESGIEEANDKRHLTILRNTAFSNGPRTLEMLDDLRAANGSTLAITHDDLRTFTALREMIAEPKPGFDVWLALREPAGSTQLFRRVFGELPPPAVKLMPAPTPANVLAPAIASTAPNAVTAPNAAAPITAATVNGAAAANASVSRHPAIGGNGSQTTPTVVLGYGLTDDIEFRVPVDMLRKHVALFAGSGSGKTVLLRRLVEELALHGVSSIVIDVNNDLSRLGDAWQQPPSAWRPGDADRAAQYLADTDVVVWTPGRQVGRPLVLNPLPDFAAVRDDPDELWTAVEMAVGNLITRTGIKGAKFDRARAVLRETLLHFAGTGETKLSGLVTLLADLPNGVSKVRNARPLAVEMADGLQVSMINDPLFGGEGEPLDPGVLLAPEPGKKARVSVISCIGLPGAVQRATFVSQLQVALFTFFKTNPARERPLGGLLVLDEAQEYAPAGKDTPATASTLTLAAQARKYGLGIAYATQAPKGLHNKVVGNTATQFFGKLVTGVQIQAARGIAASWGGDLDDIGHLDAGQFYGATGGKAFRKLATPMCLSHHPPSPPTETDVLERARRTREQL</sequence>
<dbReference type="InterPro" id="IPR003593">
    <property type="entry name" value="AAA+_ATPase"/>
</dbReference>
<dbReference type="Gene3D" id="3.40.50.300">
    <property type="entry name" value="P-loop containing nucleotide triphosphate hydrolases"/>
    <property type="match status" value="2"/>
</dbReference>
<dbReference type="InterPro" id="IPR027417">
    <property type="entry name" value="P-loop_NTPase"/>
</dbReference>
<dbReference type="PANTHER" id="PTHR42957:SF1">
    <property type="entry name" value="HELICASE MJ1565-RELATED"/>
    <property type="match status" value="1"/>
</dbReference>
<reference evidence="3 4" key="1">
    <citation type="submission" date="2020-04" db="EMBL/GenBank/DDBJ databases">
        <title>MicrobeNet Type strains.</title>
        <authorList>
            <person name="Nicholson A.C."/>
        </authorList>
    </citation>
    <scope>NUCLEOTIDE SEQUENCE [LARGE SCALE GENOMIC DNA]</scope>
    <source>
        <strain evidence="3 4">DSM 44960</strain>
    </source>
</reference>
<dbReference type="AlphaFoldDB" id="A0A846W5J9"/>
<protein>
    <submittedName>
        <fullName evidence="3">ATP-binding protein</fullName>
    </submittedName>
</protein>
<comment type="caution">
    <text evidence="3">The sequence shown here is derived from an EMBL/GenBank/DDBJ whole genome shotgun (WGS) entry which is preliminary data.</text>
</comment>
<dbReference type="Pfam" id="PF01935">
    <property type="entry name" value="DUF87"/>
    <property type="match status" value="1"/>
</dbReference>
<evidence type="ECO:0000256" key="1">
    <source>
        <dbReference type="SAM" id="MobiDB-lite"/>
    </source>
</evidence>
<name>A0A846W5J9_9NOCA</name>
<dbReference type="Proteomes" id="UP000572007">
    <property type="component" value="Unassembled WGS sequence"/>
</dbReference>
<accession>A0A846W5J9</accession>